<evidence type="ECO:0000313" key="2">
    <source>
        <dbReference type="EMBL" id="PWN88662.1"/>
    </source>
</evidence>
<dbReference type="STRING" id="215250.A0A316YHL7"/>
<organism evidence="2 3">
    <name type="scientific">Acaromyces ingoldii</name>
    <dbReference type="NCBI Taxonomy" id="215250"/>
    <lineage>
        <taxon>Eukaryota</taxon>
        <taxon>Fungi</taxon>
        <taxon>Dikarya</taxon>
        <taxon>Basidiomycota</taxon>
        <taxon>Ustilaginomycotina</taxon>
        <taxon>Exobasidiomycetes</taxon>
        <taxon>Exobasidiales</taxon>
        <taxon>Cryptobasidiaceae</taxon>
        <taxon>Acaromyces</taxon>
    </lineage>
</organism>
<proteinExistence type="predicted"/>
<feature type="domain" description="HD" evidence="1">
    <location>
        <begin position="35"/>
        <end position="117"/>
    </location>
</feature>
<name>A0A316YHL7_9BASI</name>
<dbReference type="SUPFAM" id="SSF109604">
    <property type="entry name" value="HD-domain/PDEase-like"/>
    <property type="match status" value="1"/>
</dbReference>
<accession>A0A316YHL7</accession>
<dbReference type="InterPro" id="IPR052567">
    <property type="entry name" value="OP_Dioxygenase"/>
</dbReference>
<keyword evidence="3" id="KW-1185">Reference proteome</keyword>
<dbReference type="EMBL" id="KZ819638">
    <property type="protein sequence ID" value="PWN88662.1"/>
    <property type="molecule type" value="Genomic_DNA"/>
</dbReference>
<evidence type="ECO:0000313" key="3">
    <source>
        <dbReference type="Proteomes" id="UP000245768"/>
    </source>
</evidence>
<dbReference type="Gene3D" id="1.10.3210.10">
    <property type="entry name" value="Hypothetical protein af1432"/>
    <property type="match status" value="1"/>
</dbReference>
<dbReference type="InParanoid" id="A0A316YHL7"/>
<dbReference type="PANTHER" id="PTHR40202">
    <property type="match status" value="1"/>
</dbReference>
<gene>
    <name evidence="2" type="ORF">FA10DRAFT_244311</name>
</gene>
<sequence>MTSSHQEKHVDALFALLEGQGSGSDYIGESISQLEHFLQAAHFAKEDGADEETIVAALFHDVGQILPESTAGRLLDPESGKSVGRQGHDAIGEAYLRKEGWPDRLCSLVGAHVEAKRYLTACEPGYLAGLSSASQTSLRLQGGPFTRQEVQAFQSTDSWREKVSLRLYDDRAKVVGLQTEPLEAYRDMALRVLRHNCIPERIY</sequence>
<dbReference type="AlphaFoldDB" id="A0A316YHL7"/>
<dbReference type="InterPro" id="IPR006674">
    <property type="entry name" value="HD_domain"/>
</dbReference>
<dbReference type="RefSeq" id="XP_025375860.1">
    <property type="nucleotide sequence ID" value="XM_025519341.1"/>
</dbReference>
<dbReference type="Pfam" id="PF01966">
    <property type="entry name" value="HD"/>
    <property type="match status" value="1"/>
</dbReference>
<dbReference type="Proteomes" id="UP000245768">
    <property type="component" value="Unassembled WGS sequence"/>
</dbReference>
<reference evidence="2 3" key="1">
    <citation type="journal article" date="2018" name="Mol. Biol. Evol.">
        <title>Broad Genomic Sampling Reveals a Smut Pathogenic Ancestry of the Fungal Clade Ustilaginomycotina.</title>
        <authorList>
            <person name="Kijpornyongpan T."/>
            <person name="Mondo S.J."/>
            <person name="Barry K."/>
            <person name="Sandor L."/>
            <person name="Lee J."/>
            <person name="Lipzen A."/>
            <person name="Pangilinan J."/>
            <person name="LaButti K."/>
            <person name="Hainaut M."/>
            <person name="Henrissat B."/>
            <person name="Grigoriev I.V."/>
            <person name="Spatafora J.W."/>
            <person name="Aime M.C."/>
        </authorList>
    </citation>
    <scope>NUCLEOTIDE SEQUENCE [LARGE SCALE GENOMIC DNA]</scope>
    <source>
        <strain evidence="2 3">MCA 4198</strain>
    </source>
</reference>
<dbReference type="PANTHER" id="PTHR40202:SF1">
    <property type="entry name" value="HD DOMAIN-CONTAINING PROTEIN"/>
    <property type="match status" value="1"/>
</dbReference>
<dbReference type="OrthoDB" id="445007at2759"/>
<dbReference type="GeneID" id="37041257"/>
<evidence type="ECO:0000259" key="1">
    <source>
        <dbReference type="Pfam" id="PF01966"/>
    </source>
</evidence>
<protein>
    <recommendedName>
        <fullName evidence="1">HD domain-containing protein</fullName>
    </recommendedName>
</protein>